<dbReference type="InterPro" id="IPR020846">
    <property type="entry name" value="MFS_dom"/>
</dbReference>
<evidence type="ECO:0000256" key="11">
    <source>
        <dbReference type="ARBA" id="ARBA00044668"/>
    </source>
</evidence>
<accession>A0A485LHG1</accession>
<comment type="catalytic activity">
    <reaction evidence="7">
        <text>D-galactose(in) = D-galactose(out)</text>
        <dbReference type="Rhea" id="RHEA:34915"/>
        <dbReference type="ChEBI" id="CHEBI:4139"/>
    </reaction>
    <physiologicalReaction direction="right-to-left" evidence="7">
        <dbReference type="Rhea" id="RHEA:34917"/>
    </physiologicalReaction>
</comment>
<protein>
    <recommendedName>
        <fullName evidence="13">Hexose transporter 1</fullName>
    </recommendedName>
</protein>
<dbReference type="PROSITE" id="PS00216">
    <property type="entry name" value="SUGAR_TRANSPORT_1"/>
    <property type="match status" value="1"/>
</dbReference>
<feature type="transmembrane region" description="Helical" evidence="15">
    <location>
        <begin position="466"/>
        <end position="485"/>
    </location>
</feature>
<dbReference type="Gene3D" id="1.20.1250.20">
    <property type="entry name" value="MFS general substrate transporter like domains"/>
    <property type="match status" value="1"/>
</dbReference>
<feature type="domain" description="Major facilitator superfamily (MFS) profile" evidence="16">
    <location>
        <begin position="89"/>
        <end position="521"/>
    </location>
</feature>
<dbReference type="NCBIfam" id="TIGR00879">
    <property type="entry name" value="SP"/>
    <property type="match status" value="1"/>
</dbReference>
<reference evidence="17" key="2">
    <citation type="submission" date="2019-06" db="EMBL/GenBank/DDBJ databases">
        <title>Genomics analysis of Aphanomyces spp. identifies a new class of oomycete effector associated with host adaptation.</title>
        <authorList>
            <person name="Gaulin E."/>
        </authorList>
    </citation>
    <scope>NUCLEOTIDE SEQUENCE</scope>
    <source>
        <strain evidence="17">CBS 578.67</strain>
    </source>
</reference>
<dbReference type="InterPro" id="IPR005828">
    <property type="entry name" value="MFS_sugar_transport-like"/>
</dbReference>
<dbReference type="EMBL" id="VJMH01006959">
    <property type="protein sequence ID" value="KAF0687041.1"/>
    <property type="molecule type" value="Genomic_DNA"/>
</dbReference>
<evidence type="ECO:0000256" key="10">
    <source>
        <dbReference type="ARBA" id="ARBA00044662"/>
    </source>
</evidence>
<name>A0A485LHG1_9STRA</name>
<evidence type="ECO:0000256" key="6">
    <source>
        <dbReference type="ARBA" id="ARBA00023136"/>
    </source>
</evidence>
<evidence type="ECO:0000256" key="1">
    <source>
        <dbReference type="ARBA" id="ARBA00004141"/>
    </source>
</evidence>
<evidence type="ECO:0000259" key="16">
    <source>
        <dbReference type="PROSITE" id="PS50850"/>
    </source>
</evidence>
<dbReference type="InterPro" id="IPR005829">
    <property type="entry name" value="Sugar_transporter_CS"/>
</dbReference>
<dbReference type="SUPFAM" id="SSF103473">
    <property type="entry name" value="MFS general substrate transporter"/>
    <property type="match status" value="1"/>
</dbReference>
<evidence type="ECO:0000256" key="3">
    <source>
        <dbReference type="ARBA" id="ARBA00022448"/>
    </source>
</evidence>
<dbReference type="InterPro" id="IPR003663">
    <property type="entry name" value="Sugar/inositol_transpt"/>
</dbReference>
<dbReference type="GO" id="GO:0015149">
    <property type="term" value="F:hexose transmembrane transporter activity"/>
    <property type="evidence" value="ECO:0007669"/>
    <property type="project" value="TreeGrafter"/>
</dbReference>
<comment type="catalytic activity">
    <reaction evidence="12">
        <text>D-fructose(out) = D-fructose(in)</text>
        <dbReference type="Rhea" id="RHEA:60372"/>
        <dbReference type="ChEBI" id="CHEBI:37721"/>
    </reaction>
    <physiologicalReaction direction="left-to-right" evidence="12">
        <dbReference type="Rhea" id="RHEA:60373"/>
    </physiologicalReaction>
</comment>
<keyword evidence="5 15" id="KW-1133">Transmembrane helix</keyword>
<comment type="subunit">
    <text evidence="2">Homodimer.</text>
</comment>
<comment type="catalytic activity">
    <reaction evidence="9">
        <text>D-xylose(out) = D-xylose(in)</text>
        <dbReference type="Rhea" id="RHEA:78427"/>
        <dbReference type="ChEBI" id="CHEBI:53455"/>
    </reaction>
    <physiologicalReaction direction="left-to-right" evidence="9">
        <dbReference type="Rhea" id="RHEA:78428"/>
    </physiologicalReaction>
</comment>
<dbReference type="GO" id="GO:0016020">
    <property type="term" value="C:membrane"/>
    <property type="evidence" value="ECO:0007669"/>
    <property type="project" value="UniProtKB-SubCell"/>
</dbReference>
<dbReference type="Proteomes" id="UP000332933">
    <property type="component" value="Unassembled WGS sequence"/>
</dbReference>
<feature type="transmembrane region" description="Helical" evidence="15">
    <location>
        <begin position="403"/>
        <end position="423"/>
    </location>
</feature>
<evidence type="ECO:0000256" key="15">
    <source>
        <dbReference type="SAM" id="Phobius"/>
    </source>
</evidence>
<dbReference type="InterPro" id="IPR045263">
    <property type="entry name" value="GLUT"/>
</dbReference>
<evidence type="ECO:0000256" key="7">
    <source>
        <dbReference type="ARBA" id="ARBA00044637"/>
    </source>
</evidence>
<feature type="transmembrane region" description="Helical" evidence="15">
    <location>
        <begin position="137"/>
        <end position="156"/>
    </location>
</feature>
<comment type="subcellular location">
    <subcellularLocation>
        <location evidence="1">Membrane</location>
        <topology evidence="1">Multi-pass membrane protein</topology>
    </subcellularLocation>
</comment>
<feature type="transmembrane region" description="Helical" evidence="15">
    <location>
        <begin position="435"/>
        <end position="454"/>
    </location>
</feature>
<dbReference type="InterPro" id="IPR036259">
    <property type="entry name" value="MFS_trans_sf"/>
</dbReference>
<evidence type="ECO:0000313" key="17">
    <source>
        <dbReference type="EMBL" id="KAF0687041.1"/>
    </source>
</evidence>
<organism evidence="18 19">
    <name type="scientific">Aphanomyces stellatus</name>
    <dbReference type="NCBI Taxonomy" id="120398"/>
    <lineage>
        <taxon>Eukaryota</taxon>
        <taxon>Sar</taxon>
        <taxon>Stramenopiles</taxon>
        <taxon>Oomycota</taxon>
        <taxon>Saprolegniomycetes</taxon>
        <taxon>Saprolegniales</taxon>
        <taxon>Verrucalvaceae</taxon>
        <taxon>Aphanomyces</taxon>
    </lineage>
</organism>
<dbReference type="PANTHER" id="PTHR23503:SF8">
    <property type="entry name" value="FACILITATED GLUCOSE TRANSPORTER PROTEIN 1"/>
    <property type="match status" value="1"/>
</dbReference>
<evidence type="ECO:0000313" key="18">
    <source>
        <dbReference type="EMBL" id="VFT97854.1"/>
    </source>
</evidence>
<evidence type="ECO:0000256" key="13">
    <source>
        <dbReference type="ARBA" id="ARBA00044780"/>
    </source>
</evidence>
<feature type="transmembrane region" description="Helical" evidence="15">
    <location>
        <begin position="168"/>
        <end position="190"/>
    </location>
</feature>
<keyword evidence="6 15" id="KW-0472">Membrane</keyword>
<feature type="transmembrane region" description="Helical" evidence="15">
    <location>
        <begin position="79"/>
        <end position="98"/>
    </location>
</feature>
<evidence type="ECO:0000313" key="19">
    <source>
        <dbReference type="Proteomes" id="UP000332933"/>
    </source>
</evidence>
<evidence type="ECO:0000256" key="9">
    <source>
        <dbReference type="ARBA" id="ARBA00044656"/>
    </source>
</evidence>
<evidence type="ECO:0000256" key="2">
    <source>
        <dbReference type="ARBA" id="ARBA00011738"/>
    </source>
</evidence>
<dbReference type="PROSITE" id="PS50850">
    <property type="entry name" value="MFS"/>
    <property type="match status" value="1"/>
</dbReference>
<feature type="transmembrane region" description="Helical" evidence="15">
    <location>
        <begin position="225"/>
        <end position="246"/>
    </location>
</feature>
<gene>
    <name evidence="18" type="primary">Aste57867_21180</name>
    <name evidence="17" type="ORF">As57867_021112</name>
    <name evidence="18" type="ORF">ASTE57867_21180</name>
</gene>
<feature type="transmembrane region" description="Helical" evidence="15">
    <location>
        <begin position="196"/>
        <end position="213"/>
    </location>
</feature>
<feature type="transmembrane region" description="Helical" evidence="15">
    <location>
        <begin position="497"/>
        <end position="517"/>
    </location>
</feature>
<comment type="similarity">
    <text evidence="14">Belongs to the major facilitator superfamily. Sugar transporter (TC 2.A.1.1) family.</text>
</comment>
<dbReference type="Pfam" id="PF00083">
    <property type="entry name" value="Sugar_tr"/>
    <property type="match status" value="1"/>
</dbReference>
<dbReference type="EMBL" id="CAADRA010006985">
    <property type="protein sequence ID" value="VFT97854.1"/>
    <property type="molecule type" value="Genomic_DNA"/>
</dbReference>
<evidence type="ECO:0000256" key="14">
    <source>
        <dbReference type="RuleBase" id="RU003346"/>
    </source>
</evidence>
<dbReference type="PRINTS" id="PR00171">
    <property type="entry name" value="SUGRTRNSPORT"/>
</dbReference>
<sequence>MLALQANAKSYAEHPDAYHAMPATPKGAAPTDDEIAHFVDIHDSNGRLHRVSFRKGHQHNTRRHLSKLEGRIHQEHSNALLPTTSLYLTVLIALLGTFQDGWMLSQLNYKYFDSKCTASPIPDGDCIMFPGHSTHEWTMNVTSWIVGGMLGALCSGVPADKFGRKKTLFGNACVMILGATIQATSTSIYGFSVGRLISGIASGVAINVCNVLISEISPANMRGMFSTGLQVGVALGSLSVTTAHYALNNDAYSWRLLVGVPVTLGSIQILLMPFMASSPVWLVSQGKSDQALVELKRLYRPCNYNAILHALNLSHKEEQQDIAGVNPWVILFSAKYRKQLVIAIALCSAQQLTGIDAIMYYSSSIFASAGLTDPRVGNTIINVIRTTFIILAARVMDKFNRKTLLCGGMTVMAAASTGVMVSLVTTSSVGCVASLALYMAAFCLSIGPMAWMVSTEVFPDFLHANAGSTGELFTWLCNFLVGVFYPTLADPSAMGNYAFGTFVGFCGAFVIFVTIVVPETAHKTSVEIQQAFGITVPKYEGPAYVDPWAPPTKVE</sequence>
<dbReference type="PANTHER" id="PTHR23503">
    <property type="entry name" value="SOLUTE CARRIER FAMILY 2"/>
    <property type="match status" value="1"/>
</dbReference>
<comment type="catalytic activity">
    <reaction evidence="8">
        <text>D-glucose(out) = D-glucose(in)</text>
        <dbReference type="Rhea" id="RHEA:60376"/>
        <dbReference type="ChEBI" id="CHEBI:4167"/>
    </reaction>
    <physiologicalReaction direction="left-to-right" evidence="8">
        <dbReference type="Rhea" id="RHEA:60377"/>
    </physiologicalReaction>
</comment>
<dbReference type="AlphaFoldDB" id="A0A485LHG1"/>
<keyword evidence="3 14" id="KW-0813">Transport</keyword>
<comment type="catalytic activity">
    <reaction evidence="10">
        <text>D-mannose(out) = D-mannose(in)</text>
        <dbReference type="Rhea" id="RHEA:78391"/>
        <dbReference type="ChEBI" id="CHEBI:4208"/>
    </reaction>
    <physiologicalReaction direction="left-to-right" evidence="10">
        <dbReference type="Rhea" id="RHEA:78392"/>
    </physiologicalReaction>
</comment>
<dbReference type="PROSITE" id="PS00217">
    <property type="entry name" value="SUGAR_TRANSPORT_2"/>
    <property type="match status" value="1"/>
</dbReference>
<keyword evidence="19" id="KW-1185">Reference proteome</keyword>
<proteinExistence type="inferred from homology"/>
<dbReference type="OrthoDB" id="4540492at2759"/>
<reference evidence="18 19" key="1">
    <citation type="submission" date="2019-03" db="EMBL/GenBank/DDBJ databases">
        <authorList>
            <person name="Gaulin E."/>
            <person name="Dumas B."/>
        </authorList>
    </citation>
    <scope>NUCLEOTIDE SEQUENCE [LARGE SCALE GENOMIC DNA]</scope>
    <source>
        <strain evidence="18">CBS 568.67</strain>
    </source>
</reference>
<evidence type="ECO:0000256" key="4">
    <source>
        <dbReference type="ARBA" id="ARBA00022692"/>
    </source>
</evidence>
<evidence type="ECO:0000256" key="12">
    <source>
        <dbReference type="ARBA" id="ARBA00044710"/>
    </source>
</evidence>
<comment type="catalytic activity">
    <reaction evidence="11">
        <text>D-glucosamine(out) = D-glucosamine(in)</text>
        <dbReference type="Rhea" id="RHEA:78423"/>
        <dbReference type="ChEBI" id="CHEBI:58723"/>
    </reaction>
    <physiologicalReaction direction="left-to-right" evidence="11">
        <dbReference type="Rhea" id="RHEA:78424"/>
    </physiologicalReaction>
</comment>
<keyword evidence="4 15" id="KW-0812">Transmembrane</keyword>
<evidence type="ECO:0000256" key="5">
    <source>
        <dbReference type="ARBA" id="ARBA00022989"/>
    </source>
</evidence>
<evidence type="ECO:0000256" key="8">
    <source>
        <dbReference type="ARBA" id="ARBA00044648"/>
    </source>
</evidence>